<dbReference type="EMBL" id="JYIT01000084">
    <property type="protein sequence ID" value="KJL19432.1"/>
    <property type="molecule type" value="Genomic_DNA"/>
</dbReference>
<proteinExistence type="predicted"/>
<gene>
    <name evidence="2" type="ORF">RL72_03080</name>
</gene>
<organism evidence="2 3">
    <name type="scientific">Microbacterium azadirachtae</name>
    <dbReference type="NCBI Taxonomy" id="582680"/>
    <lineage>
        <taxon>Bacteria</taxon>
        <taxon>Bacillati</taxon>
        <taxon>Actinomycetota</taxon>
        <taxon>Actinomycetes</taxon>
        <taxon>Micrococcales</taxon>
        <taxon>Microbacteriaceae</taxon>
        <taxon>Microbacterium</taxon>
    </lineage>
</organism>
<reference evidence="2 3" key="1">
    <citation type="submission" date="2015-02" db="EMBL/GenBank/DDBJ databases">
        <title>Draft genome sequences of ten Microbacterium spp. with emphasis on heavy metal contaminated environments.</title>
        <authorList>
            <person name="Corretto E."/>
        </authorList>
    </citation>
    <scope>NUCLEOTIDE SEQUENCE [LARGE SCALE GENOMIC DNA]</scope>
    <source>
        <strain evidence="2 3">DSM 23848</strain>
    </source>
</reference>
<dbReference type="RefSeq" id="WP_045251745.1">
    <property type="nucleotide sequence ID" value="NZ_JYIT01000084.1"/>
</dbReference>
<dbReference type="AlphaFoldDB" id="A0A0F0KEU3"/>
<dbReference type="Proteomes" id="UP000033448">
    <property type="component" value="Unassembled WGS sequence"/>
</dbReference>
<feature type="region of interest" description="Disordered" evidence="1">
    <location>
        <begin position="1"/>
        <end position="39"/>
    </location>
</feature>
<dbReference type="PATRIC" id="fig|582680.7.peg.3140"/>
<keyword evidence="3" id="KW-1185">Reference proteome</keyword>
<accession>A0A0F0KEU3</accession>
<sequence>MIQVDGEDGSSAGADDEAGGLETGGVDGDTAGDAEGVGDDEVVAVGAHAANPIMVSTATAPHASLLVVVISGLPLCGCSSPVATATPSAAIG</sequence>
<protein>
    <submittedName>
        <fullName evidence="2">Uncharacterized protein</fullName>
    </submittedName>
</protein>
<feature type="compositionally biased region" description="Acidic residues" evidence="1">
    <location>
        <begin position="30"/>
        <end position="39"/>
    </location>
</feature>
<comment type="caution">
    <text evidence="2">The sequence shown here is derived from an EMBL/GenBank/DDBJ whole genome shotgun (WGS) entry which is preliminary data.</text>
</comment>
<evidence type="ECO:0000313" key="3">
    <source>
        <dbReference type="Proteomes" id="UP000033448"/>
    </source>
</evidence>
<name>A0A0F0KEU3_9MICO</name>
<feature type="compositionally biased region" description="Acidic residues" evidence="1">
    <location>
        <begin position="1"/>
        <end position="19"/>
    </location>
</feature>
<evidence type="ECO:0000256" key="1">
    <source>
        <dbReference type="SAM" id="MobiDB-lite"/>
    </source>
</evidence>
<evidence type="ECO:0000313" key="2">
    <source>
        <dbReference type="EMBL" id="KJL19432.1"/>
    </source>
</evidence>